<dbReference type="Pfam" id="PF01757">
    <property type="entry name" value="Acyl_transf_3"/>
    <property type="match status" value="1"/>
</dbReference>
<accession>A0ABU2ZQQ8</accession>
<feature type="transmembrane region" description="Helical" evidence="1">
    <location>
        <begin position="38"/>
        <end position="62"/>
    </location>
</feature>
<feature type="transmembrane region" description="Helical" evidence="1">
    <location>
        <begin position="213"/>
        <end position="234"/>
    </location>
</feature>
<organism evidence="3 4">
    <name type="scientific">Glaciecola petra</name>
    <dbReference type="NCBI Taxonomy" id="3075602"/>
    <lineage>
        <taxon>Bacteria</taxon>
        <taxon>Pseudomonadati</taxon>
        <taxon>Pseudomonadota</taxon>
        <taxon>Gammaproteobacteria</taxon>
        <taxon>Alteromonadales</taxon>
        <taxon>Alteromonadaceae</taxon>
        <taxon>Glaciecola</taxon>
    </lineage>
</organism>
<proteinExistence type="predicted"/>
<name>A0ABU2ZQQ8_9ALTE</name>
<keyword evidence="3" id="KW-0012">Acyltransferase</keyword>
<dbReference type="PANTHER" id="PTHR23028:SF53">
    <property type="entry name" value="ACYL_TRANSF_3 DOMAIN-CONTAINING PROTEIN"/>
    <property type="match status" value="1"/>
</dbReference>
<evidence type="ECO:0000313" key="4">
    <source>
        <dbReference type="Proteomes" id="UP001253545"/>
    </source>
</evidence>
<feature type="transmembrane region" description="Helical" evidence="1">
    <location>
        <begin position="305"/>
        <end position="326"/>
    </location>
</feature>
<evidence type="ECO:0000259" key="2">
    <source>
        <dbReference type="Pfam" id="PF01757"/>
    </source>
</evidence>
<evidence type="ECO:0000256" key="1">
    <source>
        <dbReference type="SAM" id="Phobius"/>
    </source>
</evidence>
<feature type="transmembrane region" description="Helical" evidence="1">
    <location>
        <begin position="82"/>
        <end position="101"/>
    </location>
</feature>
<evidence type="ECO:0000313" key="3">
    <source>
        <dbReference type="EMBL" id="MDT0594962.1"/>
    </source>
</evidence>
<keyword evidence="3" id="KW-0808">Transferase</keyword>
<protein>
    <submittedName>
        <fullName evidence="3">Acyltransferase</fullName>
        <ecNumber evidence="3">2.3.-.-</ecNumber>
    </submittedName>
</protein>
<keyword evidence="1" id="KW-0812">Transmembrane</keyword>
<dbReference type="EMBL" id="JAVRHX010000002">
    <property type="protein sequence ID" value="MDT0594962.1"/>
    <property type="molecule type" value="Genomic_DNA"/>
</dbReference>
<dbReference type="InterPro" id="IPR050879">
    <property type="entry name" value="Acyltransferase_3"/>
</dbReference>
<feature type="transmembrane region" description="Helical" evidence="1">
    <location>
        <begin position="12"/>
        <end position="32"/>
    </location>
</feature>
<feature type="domain" description="Acyltransferase 3" evidence="2">
    <location>
        <begin position="7"/>
        <end position="319"/>
    </location>
</feature>
<dbReference type="InterPro" id="IPR002656">
    <property type="entry name" value="Acyl_transf_3_dom"/>
</dbReference>
<sequence>MNPSERIYYLDLLRAIAILLVFNGHTILSYGATEFSSGFQFGGTGVDLFFLLSGWLIGSQLFSEHHKFGNIDIRKFWVRRWLRTMPAYFTVLLLTLLQLYLTKDNVASPLPYFTFTQNYSDLPYFYVSWSLAVEEQFYFVIAPLTALLLFFKRPWFALLALVLFLLLPSLFRFLEMYTSLNQTHVRWDCCLMGVLLAYMQKQYRQTWDRFAKYKTVICTVCAGLYISFFLFRWFPPVENYVDPSTLVLALVFGGFVYTAVNSPITRLPFAHRLIMHISTRSYSIYLLHPDVLAICKRLIPDAPMAVYYLVAFSLTLLVAEGLYRIVEIPFINIRERYAISQRRRLEKS</sequence>
<dbReference type="RefSeq" id="WP_311368481.1">
    <property type="nucleotide sequence ID" value="NZ_JAVRHX010000002.1"/>
</dbReference>
<keyword evidence="4" id="KW-1185">Reference proteome</keyword>
<keyword evidence="1" id="KW-1133">Transmembrane helix</keyword>
<feature type="transmembrane region" description="Helical" evidence="1">
    <location>
        <begin position="240"/>
        <end position="260"/>
    </location>
</feature>
<keyword evidence="1" id="KW-0472">Membrane</keyword>
<feature type="transmembrane region" description="Helical" evidence="1">
    <location>
        <begin position="155"/>
        <end position="173"/>
    </location>
</feature>
<dbReference type="PANTHER" id="PTHR23028">
    <property type="entry name" value="ACETYLTRANSFERASE"/>
    <property type="match status" value="1"/>
</dbReference>
<gene>
    <name evidence="3" type="ORF">RM552_08930</name>
</gene>
<dbReference type="Proteomes" id="UP001253545">
    <property type="component" value="Unassembled WGS sequence"/>
</dbReference>
<dbReference type="GO" id="GO:0016746">
    <property type="term" value="F:acyltransferase activity"/>
    <property type="evidence" value="ECO:0007669"/>
    <property type="project" value="UniProtKB-KW"/>
</dbReference>
<dbReference type="EC" id="2.3.-.-" evidence="3"/>
<reference evidence="3 4" key="1">
    <citation type="submission" date="2023-09" db="EMBL/GenBank/DDBJ databases">
        <authorList>
            <person name="Rey-Velasco X."/>
        </authorList>
    </citation>
    <scope>NUCLEOTIDE SEQUENCE [LARGE SCALE GENOMIC DNA]</scope>
    <source>
        <strain evidence="3 4">P117</strain>
    </source>
</reference>
<comment type="caution">
    <text evidence="3">The sequence shown here is derived from an EMBL/GenBank/DDBJ whole genome shotgun (WGS) entry which is preliminary data.</text>
</comment>